<dbReference type="PANTHER" id="PTHR47992">
    <property type="entry name" value="PROTEIN PHOSPHATASE"/>
    <property type="match status" value="1"/>
</dbReference>
<evidence type="ECO:0000313" key="4">
    <source>
        <dbReference type="Proteomes" id="UP000002051"/>
    </source>
</evidence>
<dbReference type="InterPro" id="IPR001932">
    <property type="entry name" value="PPM-type_phosphatase-like_dom"/>
</dbReference>
<dbReference type="PROSITE" id="PS51746">
    <property type="entry name" value="PPM_2"/>
    <property type="match status" value="1"/>
</dbReference>
<dbReference type="GO" id="GO:0004722">
    <property type="term" value="F:protein serine/threonine phosphatase activity"/>
    <property type="evidence" value="ECO:0000318"/>
    <property type="project" value="GO_Central"/>
</dbReference>
<accession>A0A0C3X590</accession>
<dbReference type="EnsemblPlants" id="AES91412">
    <property type="protein sequence ID" value="AES91412"/>
    <property type="gene ID" value="MTR_4g113210"/>
</dbReference>
<evidence type="ECO:0000313" key="2">
    <source>
        <dbReference type="EMBL" id="AES91412.2"/>
    </source>
</evidence>
<dbReference type="GO" id="GO:1902531">
    <property type="term" value="P:regulation of intracellular signal transduction"/>
    <property type="evidence" value="ECO:0000318"/>
    <property type="project" value="GO_Central"/>
</dbReference>
<name>G7JU70_MEDTR</name>
<dbReference type="PaxDb" id="3880-AES91412"/>
<protein>
    <submittedName>
        <fullName evidence="2">Phosphatase 2C family protein</fullName>
    </submittedName>
</protein>
<dbReference type="Gene3D" id="3.60.40.10">
    <property type="entry name" value="PPM-type phosphatase domain"/>
    <property type="match status" value="1"/>
</dbReference>
<dbReference type="InterPro" id="IPR015655">
    <property type="entry name" value="PP2C"/>
</dbReference>
<keyword evidence="4" id="KW-1185">Reference proteome</keyword>
<dbReference type="HOGENOM" id="CLU_013173_2_2_1"/>
<dbReference type="STRING" id="3880.G7JU70"/>
<dbReference type="eggNOG" id="KOG0700">
    <property type="taxonomic scope" value="Eukaryota"/>
</dbReference>
<reference evidence="3" key="3">
    <citation type="submission" date="2015-04" db="UniProtKB">
        <authorList>
            <consortium name="EnsemblPlants"/>
        </authorList>
    </citation>
    <scope>IDENTIFICATION</scope>
    <source>
        <strain evidence="3">cv. Jemalong A17</strain>
    </source>
</reference>
<dbReference type="Proteomes" id="UP000002051">
    <property type="component" value="Chromosome 4"/>
</dbReference>
<reference evidence="2 4" key="1">
    <citation type="journal article" date="2011" name="Nature">
        <title>The Medicago genome provides insight into the evolution of rhizobial symbioses.</title>
        <authorList>
            <person name="Young N.D."/>
            <person name="Debelle F."/>
            <person name="Oldroyd G.E."/>
            <person name="Geurts R."/>
            <person name="Cannon S.B."/>
            <person name="Udvardi M.K."/>
            <person name="Benedito V.A."/>
            <person name="Mayer K.F."/>
            <person name="Gouzy J."/>
            <person name="Schoof H."/>
            <person name="Van de Peer Y."/>
            <person name="Proost S."/>
            <person name="Cook D.R."/>
            <person name="Meyers B.C."/>
            <person name="Spannagl M."/>
            <person name="Cheung F."/>
            <person name="De Mita S."/>
            <person name="Krishnakumar V."/>
            <person name="Gundlach H."/>
            <person name="Zhou S."/>
            <person name="Mudge J."/>
            <person name="Bharti A.K."/>
            <person name="Murray J.D."/>
            <person name="Naoumkina M.A."/>
            <person name="Rosen B."/>
            <person name="Silverstein K.A."/>
            <person name="Tang H."/>
            <person name="Rombauts S."/>
            <person name="Zhao P.X."/>
            <person name="Zhou P."/>
            <person name="Barbe V."/>
            <person name="Bardou P."/>
            <person name="Bechner M."/>
            <person name="Bellec A."/>
            <person name="Berger A."/>
            <person name="Berges H."/>
            <person name="Bidwell S."/>
            <person name="Bisseling T."/>
            <person name="Choisne N."/>
            <person name="Couloux A."/>
            <person name="Denny R."/>
            <person name="Deshpande S."/>
            <person name="Dai X."/>
            <person name="Doyle J.J."/>
            <person name="Dudez A.M."/>
            <person name="Farmer A.D."/>
            <person name="Fouteau S."/>
            <person name="Franken C."/>
            <person name="Gibelin C."/>
            <person name="Gish J."/>
            <person name="Goldstein S."/>
            <person name="Gonzalez A.J."/>
            <person name="Green P.J."/>
            <person name="Hallab A."/>
            <person name="Hartog M."/>
            <person name="Hua A."/>
            <person name="Humphray S.J."/>
            <person name="Jeong D.H."/>
            <person name="Jing Y."/>
            <person name="Jocker A."/>
            <person name="Kenton S.M."/>
            <person name="Kim D.J."/>
            <person name="Klee K."/>
            <person name="Lai H."/>
            <person name="Lang C."/>
            <person name="Lin S."/>
            <person name="Macmil S.L."/>
            <person name="Magdelenat G."/>
            <person name="Matthews L."/>
            <person name="McCorrison J."/>
            <person name="Monaghan E.L."/>
            <person name="Mun J.H."/>
            <person name="Najar F.Z."/>
            <person name="Nicholson C."/>
            <person name="Noirot C."/>
            <person name="O'Bleness M."/>
            <person name="Paule C.R."/>
            <person name="Poulain J."/>
            <person name="Prion F."/>
            <person name="Qin B."/>
            <person name="Qu C."/>
            <person name="Retzel E.F."/>
            <person name="Riddle C."/>
            <person name="Sallet E."/>
            <person name="Samain S."/>
            <person name="Samson N."/>
            <person name="Sanders I."/>
            <person name="Saurat O."/>
            <person name="Scarpelli C."/>
            <person name="Schiex T."/>
            <person name="Segurens B."/>
            <person name="Severin A.J."/>
            <person name="Sherrier D.J."/>
            <person name="Shi R."/>
            <person name="Sims S."/>
            <person name="Singer S.R."/>
            <person name="Sinharoy S."/>
            <person name="Sterck L."/>
            <person name="Viollet A."/>
            <person name="Wang B.B."/>
            <person name="Wang K."/>
            <person name="Wang M."/>
            <person name="Wang X."/>
            <person name="Warfsmann J."/>
            <person name="Weissenbach J."/>
            <person name="White D.D."/>
            <person name="White J.D."/>
            <person name="Wiley G.B."/>
            <person name="Wincker P."/>
            <person name="Xing Y."/>
            <person name="Yang L."/>
            <person name="Yao Z."/>
            <person name="Ying F."/>
            <person name="Zhai J."/>
            <person name="Zhou L."/>
            <person name="Zuber A."/>
            <person name="Denarie J."/>
            <person name="Dixon R.A."/>
            <person name="May G.D."/>
            <person name="Schwartz D.C."/>
            <person name="Rogers J."/>
            <person name="Quetier F."/>
            <person name="Town C.D."/>
            <person name="Roe B.A."/>
        </authorList>
    </citation>
    <scope>NUCLEOTIDE SEQUENCE [LARGE SCALE GENOMIC DNA]</scope>
    <source>
        <strain evidence="2">A17</strain>
        <strain evidence="3 4">cv. Jemalong A17</strain>
    </source>
</reference>
<feature type="domain" description="PPM-type phosphatase" evidence="1">
    <location>
        <begin position="31"/>
        <end position="257"/>
    </location>
</feature>
<evidence type="ECO:0000259" key="1">
    <source>
        <dbReference type="PROSITE" id="PS51746"/>
    </source>
</evidence>
<gene>
    <name evidence="2" type="ordered locus">MTR_4g113210</name>
</gene>
<evidence type="ECO:0000313" key="3">
    <source>
        <dbReference type="EnsemblPlants" id="AES91412"/>
    </source>
</evidence>
<organism evidence="2 4">
    <name type="scientific">Medicago truncatula</name>
    <name type="common">Barrel medic</name>
    <name type="synonym">Medicago tribuloides</name>
    <dbReference type="NCBI Taxonomy" id="3880"/>
    <lineage>
        <taxon>Eukaryota</taxon>
        <taxon>Viridiplantae</taxon>
        <taxon>Streptophyta</taxon>
        <taxon>Embryophyta</taxon>
        <taxon>Tracheophyta</taxon>
        <taxon>Spermatophyta</taxon>
        <taxon>Magnoliopsida</taxon>
        <taxon>eudicotyledons</taxon>
        <taxon>Gunneridae</taxon>
        <taxon>Pentapetalae</taxon>
        <taxon>rosids</taxon>
        <taxon>fabids</taxon>
        <taxon>Fabales</taxon>
        <taxon>Fabaceae</taxon>
        <taxon>Papilionoideae</taxon>
        <taxon>50 kb inversion clade</taxon>
        <taxon>NPAAA clade</taxon>
        <taxon>Hologalegina</taxon>
        <taxon>IRL clade</taxon>
        <taxon>Trifolieae</taxon>
        <taxon>Medicago</taxon>
    </lineage>
</organism>
<dbReference type="AlphaFoldDB" id="G7JU70"/>
<proteinExistence type="predicted"/>
<accession>G7JU70</accession>
<dbReference type="Pfam" id="PF00481">
    <property type="entry name" value="PP2C"/>
    <property type="match status" value="1"/>
</dbReference>
<dbReference type="EMBL" id="CM001220">
    <property type="protein sequence ID" value="AES91412.2"/>
    <property type="molecule type" value="Genomic_DNA"/>
</dbReference>
<reference evidence="2 4" key="2">
    <citation type="journal article" date="2014" name="BMC Genomics">
        <title>An improved genome release (version Mt4.0) for the model legume Medicago truncatula.</title>
        <authorList>
            <person name="Tang H."/>
            <person name="Krishnakumar V."/>
            <person name="Bidwell S."/>
            <person name="Rosen B."/>
            <person name="Chan A."/>
            <person name="Zhou S."/>
            <person name="Gentzbittel L."/>
            <person name="Childs K.L."/>
            <person name="Yandell M."/>
            <person name="Gundlach H."/>
            <person name="Mayer K.F."/>
            <person name="Schwartz D.C."/>
            <person name="Town C.D."/>
        </authorList>
    </citation>
    <scope>GENOME REANNOTATION</scope>
    <source>
        <strain evidence="3 4">cv. Jemalong A17</strain>
    </source>
</reference>
<dbReference type="SUPFAM" id="SSF81606">
    <property type="entry name" value="PP2C-like"/>
    <property type="match status" value="1"/>
</dbReference>
<sequence>MYHPYPALYQANFDVDPLAWSIPLDKHHCGQFSMAAVQSNVNMEDHSEVKVGNGALFVGVYDGYKGHVQENDNNMSLDIPRKVVSEIETGFIEFARRHYVQLGQPKIGIVSSGCLICIIERRTLYLANVGDSRAILGSKMGIGPFKRLCVKQMARDHSCNNQNIRDELAVLHDDNWICNYNDGAWRVRNTSSETSRCIGNAYMKKAPPFTTWTSYKVPWREDVLSTFTRPLLSAEPEIYSRVLKDTDRFIIFGSGGF</sequence>
<dbReference type="InterPro" id="IPR036457">
    <property type="entry name" value="PPM-type-like_dom_sf"/>
</dbReference>